<dbReference type="PANTHER" id="PTHR31694:SF26">
    <property type="entry name" value="OS05G0151100 PROTEIN"/>
    <property type="match status" value="1"/>
</dbReference>
<proteinExistence type="predicted"/>
<evidence type="ECO:0000313" key="2">
    <source>
        <dbReference type="Proteomes" id="UP000017836"/>
    </source>
</evidence>
<dbReference type="eggNOG" id="ENOG502QR8B">
    <property type="taxonomic scope" value="Eukaryota"/>
</dbReference>
<dbReference type="AlphaFoldDB" id="W1PFI0"/>
<dbReference type="PANTHER" id="PTHR31694">
    <property type="entry name" value="DESICCATION-LIKE PROTEIN"/>
    <property type="match status" value="1"/>
</dbReference>
<evidence type="ECO:0008006" key="3">
    <source>
        <dbReference type="Google" id="ProtNLM"/>
    </source>
</evidence>
<accession>W1PFI0</accession>
<dbReference type="HOGENOM" id="CLU_166537_0_0_1"/>
<dbReference type="InterPro" id="IPR052965">
    <property type="entry name" value="Pigment-catalase-like"/>
</dbReference>
<gene>
    <name evidence="1" type="ORF">AMTR_s00016p00253590</name>
</gene>
<dbReference type="EMBL" id="KI393908">
    <property type="protein sequence ID" value="ERN06401.1"/>
    <property type="molecule type" value="Genomic_DNA"/>
</dbReference>
<protein>
    <recommendedName>
        <fullName evidence="3">Desiccation-related protein PCC13-62-like</fullName>
    </recommendedName>
</protein>
<organism evidence="1 2">
    <name type="scientific">Amborella trichopoda</name>
    <dbReference type="NCBI Taxonomy" id="13333"/>
    <lineage>
        <taxon>Eukaryota</taxon>
        <taxon>Viridiplantae</taxon>
        <taxon>Streptophyta</taxon>
        <taxon>Embryophyta</taxon>
        <taxon>Tracheophyta</taxon>
        <taxon>Spermatophyta</taxon>
        <taxon>Magnoliopsida</taxon>
        <taxon>Amborellales</taxon>
        <taxon>Amborellaceae</taxon>
        <taxon>Amborella</taxon>
    </lineage>
</organism>
<keyword evidence="2" id="KW-1185">Reference proteome</keyword>
<reference evidence="2" key="1">
    <citation type="journal article" date="2013" name="Science">
        <title>The Amborella genome and the evolution of flowering plants.</title>
        <authorList>
            <consortium name="Amborella Genome Project"/>
        </authorList>
    </citation>
    <scope>NUCLEOTIDE SEQUENCE [LARGE SCALE GENOMIC DNA]</scope>
</reference>
<evidence type="ECO:0000313" key="1">
    <source>
        <dbReference type="EMBL" id="ERN06401.1"/>
    </source>
</evidence>
<dbReference type="Gramene" id="ERN06401">
    <property type="protein sequence ID" value="ERN06401"/>
    <property type="gene ID" value="AMTR_s00016p00253590"/>
</dbReference>
<dbReference type="Proteomes" id="UP000017836">
    <property type="component" value="Unassembled WGS sequence"/>
</dbReference>
<dbReference type="OMA" id="KGNILAC"/>
<sequence length="140" mass="15127">MLLAGLLGIESGQDSIIRALLYPKSLLRVWPYQYTVADFTNRISNLANSLGHNGIKEAGLFVFPPNRNGGLTPGNILNGDSNFLSFDRSPQEILRILYGTGNESRPGGFFPSGAGGNIARYLRNIGLINRPCTIQDTSGS</sequence>
<name>W1PFI0_AMBTC</name>